<dbReference type="AlphaFoldDB" id="A5I5M7"/>
<evidence type="ECO:0000256" key="1">
    <source>
        <dbReference type="SAM" id="Phobius"/>
    </source>
</evidence>
<protein>
    <submittedName>
        <fullName evidence="3">Membrane protein</fullName>
    </submittedName>
</protein>
<gene>
    <name evidence="3" type="ordered locus">CBO2791</name>
</gene>
<dbReference type="PATRIC" id="fig|413999.7.peg.2775"/>
<dbReference type="HOGENOM" id="CLU_077618_7_0_9"/>
<feature type="transmembrane region" description="Helical" evidence="1">
    <location>
        <begin position="130"/>
        <end position="147"/>
    </location>
</feature>
<dbReference type="InterPro" id="IPR053150">
    <property type="entry name" value="Teicoplanin_resist-assoc"/>
</dbReference>
<evidence type="ECO:0000259" key="2">
    <source>
        <dbReference type="Pfam" id="PF04892"/>
    </source>
</evidence>
<sequence length="183" mass="21305">MFNVLKKWGDFRMKKKIINILFTVGFVFYISFLLWNIPFKYVSPLEVFSTNRYFSRILNLIPFYDIFNGNYNSLDIWGNIILFIPLGIYMNIINKNNAIYKRIYKIFAISLIFEASQYIFGIGASDITDIITNTIGGIIGIGIYMLIKRVFKENKKVKNFVTICSIVIMIPVAIILIALFIYN</sequence>
<name>A5I5M7_CLOBH</name>
<dbReference type="EMBL" id="AM412317">
    <property type="protein sequence ID" value="CAL84354.1"/>
    <property type="molecule type" value="Genomic_DNA"/>
</dbReference>
<dbReference type="KEGG" id="cbo:CBO2791"/>
<feature type="transmembrane region" description="Helical" evidence="1">
    <location>
        <begin position="159"/>
        <end position="182"/>
    </location>
</feature>
<dbReference type="PANTHER" id="PTHR36834">
    <property type="entry name" value="MEMBRANE PROTEIN-RELATED"/>
    <property type="match status" value="1"/>
</dbReference>
<reference evidence="3 4" key="1">
    <citation type="journal article" date="2007" name="Genome Res.">
        <title>Genome sequence of a proteolytic (Group I) Clostridium botulinum strain Hall A and comparative analysis of the clostridial genomes.</title>
        <authorList>
            <person name="Sebaihia M."/>
            <person name="Peck M.W."/>
            <person name="Minton N.P."/>
            <person name="Thomson N.R."/>
            <person name="Holden M.T.G."/>
            <person name="Mitchell W.J."/>
            <person name="Carter A.T."/>
            <person name="Bentley S.D."/>
            <person name="Mason D.R."/>
            <person name="Crossman L."/>
            <person name="Paul C.J."/>
            <person name="Ivens A."/>
            <person name="Wells-Bennik M.H.J."/>
            <person name="Davis I.J."/>
            <person name="Cerdeno-Tarraga A.M."/>
            <person name="Churcher C."/>
            <person name="Quail M.A."/>
            <person name="Chillingworth T."/>
            <person name="Feltwell T."/>
            <person name="Fraser A."/>
            <person name="Goodhead I."/>
            <person name="Hance Z."/>
            <person name="Jagels K."/>
            <person name="Larke N."/>
            <person name="Maddison M."/>
            <person name="Moule S."/>
            <person name="Mungall K."/>
            <person name="Norbertczak H."/>
            <person name="Rabbinowitsch E."/>
            <person name="Sanders M."/>
            <person name="Simmonds M."/>
            <person name="White B."/>
            <person name="Whithead S."/>
            <person name="Parkhill J."/>
        </authorList>
    </citation>
    <scope>NUCLEOTIDE SEQUENCE [LARGE SCALE GENOMIC DNA]</scope>
    <source>
        <strain evidence="4">Hall / ATCC 3502 / NCTC 13319 / Type A [Sanger]</strain>
    </source>
</reference>
<accession>A5I5M7</accession>
<evidence type="ECO:0000313" key="4">
    <source>
        <dbReference type="Proteomes" id="UP000001986"/>
    </source>
</evidence>
<keyword evidence="4" id="KW-1185">Reference proteome</keyword>
<dbReference type="Pfam" id="PF04892">
    <property type="entry name" value="VanZ"/>
    <property type="match status" value="1"/>
</dbReference>
<feature type="transmembrane region" description="Helical" evidence="1">
    <location>
        <begin position="76"/>
        <end position="94"/>
    </location>
</feature>
<evidence type="ECO:0000313" key="3">
    <source>
        <dbReference type="EMBL" id="CAL84354.1"/>
    </source>
</evidence>
<feature type="domain" description="VanZ-like" evidence="2">
    <location>
        <begin position="26"/>
        <end position="147"/>
    </location>
</feature>
<keyword evidence="1" id="KW-0812">Transmembrane</keyword>
<feature type="transmembrane region" description="Helical" evidence="1">
    <location>
        <begin position="20"/>
        <end position="39"/>
    </location>
</feature>
<feature type="transmembrane region" description="Helical" evidence="1">
    <location>
        <begin position="106"/>
        <end position="124"/>
    </location>
</feature>
<keyword evidence="1" id="KW-0472">Membrane</keyword>
<dbReference type="Proteomes" id="UP000001986">
    <property type="component" value="Chromosome"/>
</dbReference>
<proteinExistence type="predicted"/>
<dbReference type="InterPro" id="IPR006976">
    <property type="entry name" value="VanZ-like"/>
</dbReference>
<keyword evidence="1" id="KW-1133">Transmembrane helix</keyword>
<organism evidence="3 4">
    <name type="scientific">Clostridium botulinum (strain Hall / ATCC 3502 / NCTC 13319 / Type A)</name>
    <dbReference type="NCBI Taxonomy" id="441771"/>
    <lineage>
        <taxon>Bacteria</taxon>
        <taxon>Bacillati</taxon>
        <taxon>Bacillota</taxon>
        <taxon>Clostridia</taxon>
        <taxon>Eubacteriales</taxon>
        <taxon>Clostridiaceae</taxon>
        <taxon>Clostridium</taxon>
    </lineage>
</organism>
<dbReference type="PANTHER" id="PTHR36834:SF2">
    <property type="entry name" value="MEMBRANE PROTEIN"/>
    <property type="match status" value="1"/>
</dbReference>